<dbReference type="InterPro" id="IPR013762">
    <property type="entry name" value="Integrase-like_cat_sf"/>
</dbReference>
<sequence>MSEEPGPATIWERLGTLAEERAKAGKPLDWFATELNEELLREGLTVDESTRARLMVEADKAFLQSTRQLKRNAQGDYRPDPEESRFPEWVPPSAPEQAAAATPATPIMELFEGYLRELRASGKGNETERRWTPVLRAFIAFVEHDDASRVTKEDVIRWKDERLGVRSPKTVRDTEIAALRAVFGWAVDNAKLAENPAKGVKVRLTERPQSREKGFTNDEASAILKAARDYQKPPREYAQTAAAKRWAPWLCAYSGARIAEITQLRKEDIRQADGIWYMRITPDAGSVKTRQYRDVPLHEHVIAEGFLRFVEASQPGPLFFVAGERTSNVHPSKQVAQQLVEWLRDLGIIGQDVKPNHGWRHTRKTIGRELGLNPRVLDAIEGHASRTAGDDYGDVTLKAKALAVSQYPRFKVG</sequence>
<proteinExistence type="inferred from homology"/>
<protein>
    <submittedName>
        <fullName evidence="9">Tyrosine-type recombinase/integrase</fullName>
    </submittedName>
</protein>
<evidence type="ECO:0000259" key="8">
    <source>
        <dbReference type="PROSITE" id="PS51900"/>
    </source>
</evidence>
<gene>
    <name evidence="9" type="ORF">KIP89_17955</name>
</gene>
<dbReference type="InterPro" id="IPR050090">
    <property type="entry name" value="Tyrosine_recombinase_XerCD"/>
</dbReference>
<dbReference type="RefSeq" id="WP_213756971.1">
    <property type="nucleotide sequence ID" value="NZ_JAHCQH010000022.1"/>
</dbReference>
<dbReference type="EMBL" id="JAHCQH010000022">
    <property type="protein sequence ID" value="MBS9478996.1"/>
    <property type="molecule type" value="Genomic_DNA"/>
</dbReference>
<dbReference type="PANTHER" id="PTHR30349:SF41">
    <property type="entry name" value="INTEGRASE_RECOMBINASE PROTEIN MJ0367-RELATED"/>
    <property type="match status" value="1"/>
</dbReference>
<comment type="similarity">
    <text evidence="1">Belongs to the 'phage' integrase family.</text>
</comment>
<evidence type="ECO:0000256" key="2">
    <source>
        <dbReference type="ARBA" id="ARBA00022908"/>
    </source>
</evidence>
<reference evidence="9" key="1">
    <citation type="submission" date="2021-05" db="EMBL/GenBank/DDBJ databases">
        <authorList>
            <person name="Sun Q."/>
            <person name="Inoue M."/>
        </authorList>
    </citation>
    <scope>NUCLEOTIDE SEQUENCE</scope>
    <source>
        <strain evidence="9">VKM B-3255</strain>
    </source>
</reference>
<feature type="domain" description="Tyr recombinase" evidence="7">
    <location>
        <begin position="210"/>
        <end position="405"/>
    </location>
</feature>
<evidence type="ECO:0000313" key="9">
    <source>
        <dbReference type="EMBL" id="MBS9478996.1"/>
    </source>
</evidence>
<dbReference type="CDD" id="cd01184">
    <property type="entry name" value="INT_C_like_1"/>
    <property type="match status" value="1"/>
</dbReference>
<keyword evidence="10" id="KW-1185">Reference proteome</keyword>
<evidence type="ECO:0000259" key="7">
    <source>
        <dbReference type="PROSITE" id="PS51898"/>
    </source>
</evidence>
<feature type="compositionally biased region" description="Basic and acidic residues" evidence="6">
    <location>
        <begin position="77"/>
        <end position="86"/>
    </location>
</feature>
<dbReference type="Proteomes" id="UP001166585">
    <property type="component" value="Unassembled WGS sequence"/>
</dbReference>
<dbReference type="Gene3D" id="1.10.150.130">
    <property type="match status" value="1"/>
</dbReference>
<evidence type="ECO:0000256" key="5">
    <source>
        <dbReference type="PROSITE-ProRule" id="PRU01248"/>
    </source>
</evidence>
<feature type="domain" description="Core-binding (CB)" evidence="8">
    <location>
        <begin position="105"/>
        <end position="187"/>
    </location>
</feature>
<dbReference type="InterPro" id="IPR010998">
    <property type="entry name" value="Integrase_recombinase_N"/>
</dbReference>
<evidence type="ECO:0000256" key="6">
    <source>
        <dbReference type="SAM" id="MobiDB-lite"/>
    </source>
</evidence>
<evidence type="ECO:0000313" key="10">
    <source>
        <dbReference type="Proteomes" id="UP001166585"/>
    </source>
</evidence>
<dbReference type="Pfam" id="PF00589">
    <property type="entry name" value="Phage_integrase"/>
    <property type="match status" value="1"/>
</dbReference>
<dbReference type="InterPro" id="IPR044068">
    <property type="entry name" value="CB"/>
</dbReference>
<dbReference type="PANTHER" id="PTHR30349">
    <property type="entry name" value="PHAGE INTEGRASE-RELATED"/>
    <property type="match status" value="1"/>
</dbReference>
<evidence type="ECO:0000256" key="3">
    <source>
        <dbReference type="ARBA" id="ARBA00023125"/>
    </source>
</evidence>
<evidence type="ECO:0000256" key="4">
    <source>
        <dbReference type="ARBA" id="ARBA00023172"/>
    </source>
</evidence>
<dbReference type="PROSITE" id="PS51898">
    <property type="entry name" value="TYR_RECOMBINASE"/>
    <property type="match status" value="1"/>
</dbReference>
<feature type="region of interest" description="Disordered" evidence="6">
    <location>
        <begin position="71"/>
        <end position="93"/>
    </location>
</feature>
<keyword evidence="2" id="KW-0229">DNA integration</keyword>
<name>A0ABS5RDK1_9HYPH</name>
<dbReference type="InterPro" id="IPR002104">
    <property type="entry name" value="Integrase_catalytic"/>
</dbReference>
<dbReference type="Gene3D" id="1.10.443.10">
    <property type="entry name" value="Intergrase catalytic core"/>
    <property type="match status" value="1"/>
</dbReference>
<accession>A0ABS5RDK1</accession>
<keyword evidence="4" id="KW-0233">DNA recombination</keyword>
<organism evidence="9 10">
    <name type="scientific">Ancylobacter radicis</name>
    <dbReference type="NCBI Taxonomy" id="2836179"/>
    <lineage>
        <taxon>Bacteria</taxon>
        <taxon>Pseudomonadati</taxon>
        <taxon>Pseudomonadota</taxon>
        <taxon>Alphaproteobacteria</taxon>
        <taxon>Hyphomicrobiales</taxon>
        <taxon>Xanthobacteraceae</taxon>
        <taxon>Ancylobacter</taxon>
    </lineage>
</organism>
<dbReference type="PROSITE" id="PS51900">
    <property type="entry name" value="CB"/>
    <property type="match status" value="1"/>
</dbReference>
<comment type="caution">
    <text evidence="9">The sequence shown here is derived from an EMBL/GenBank/DDBJ whole genome shotgun (WGS) entry which is preliminary data.</text>
</comment>
<dbReference type="SUPFAM" id="SSF56349">
    <property type="entry name" value="DNA breaking-rejoining enzymes"/>
    <property type="match status" value="1"/>
</dbReference>
<dbReference type="InterPro" id="IPR011010">
    <property type="entry name" value="DNA_brk_join_enz"/>
</dbReference>
<evidence type="ECO:0000256" key="1">
    <source>
        <dbReference type="ARBA" id="ARBA00008857"/>
    </source>
</evidence>
<keyword evidence="3 5" id="KW-0238">DNA-binding</keyword>